<protein>
    <submittedName>
        <fullName evidence="2">Transmembrane prediction</fullName>
    </submittedName>
</protein>
<dbReference type="EMBL" id="CCMZ01000003">
    <property type="protein sequence ID" value="CDX11860.1"/>
    <property type="molecule type" value="Genomic_DNA"/>
</dbReference>
<dbReference type="InterPro" id="IPR021776">
    <property type="entry name" value="ActD"/>
</dbReference>
<feature type="transmembrane region" description="Helical" evidence="1">
    <location>
        <begin position="55"/>
        <end position="74"/>
    </location>
</feature>
<organism evidence="2 3">
    <name type="scientific">Mesorhizobium plurifarium</name>
    <dbReference type="NCBI Taxonomy" id="69974"/>
    <lineage>
        <taxon>Bacteria</taxon>
        <taxon>Pseudomonadati</taxon>
        <taxon>Pseudomonadota</taxon>
        <taxon>Alphaproteobacteria</taxon>
        <taxon>Hyphomicrobiales</taxon>
        <taxon>Phyllobacteriaceae</taxon>
        <taxon>Mesorhizobium</taxon>
    </lineage>
</organism>
<keyword evidence="1" id="KW-1133">Transmembrane helix</keyword>
<evidence type="ECO:0000256" key="1">
    <source>
        <dbReference type="SAM" id="Phobius"/>
    </source>
</evidence>
<name>A0A090DA18_MESPL</name>
<keyword evidence="3" id="KW-1185">Reference proteome</keyword>
<feature type="transmembrane region" description="Helical" evidence="1">
    <location>
        <begin position="94"/>
        <end position="118"/>
    </location>
</feature>
<sequence length="175" mass="18907">MTLYGIIASFPDADRLADAARAMRKRGYSRMDGYSPYPVPELADILGMPKTRMPLVVLAGAILGAAFAYGLILYSVEIDYPINVGGRPLHSWPAYIVIAFEAAILGAAVAGFIGVFVANGLPRYYHPVFNAPIFTFAEGGNFYLLVRADDPKFTRAATKAQLSRLGADQISEVEA</sequence>
<gene>
    <name evidence="2" type="ORF">MPL3356_110202</name>
</gene>
<reference evidence="3" key="1">
    <citation type="submission" date="2014-08" db="EMBL/GenBank/DDBJ databases">
        <authorList>
            <person name="Moulin L."/>
        </authorList>
    </citation>
    <scope>NUCLEOTIDE SEQUENCE [LARGE SCALE GENOMIC DNA]</scope>
</reference>
<keyword evidence="1" id="KW-0472">Membrane</keyword>
<dbReference type="PANTHER" id="PTHR40394:SF2">
    <property type="entry name" value="QUINOL:CYTOCHROME C OXIDOREDUCTASE MEMBRANE PROTEIN"/>
    <property type="match status" value="1"/>
</dbReference>
<dbReference type="PANTHER" id="PTHR40394">
    <property type="entry name" value="LIPOPROTEIN-RELATED"/>
    <property type="match status" value="1"/>
</dbReference>
<dbReference type="Proteomes" id="UP000045285">
    <property type="component" value="Unassembled WGS sequence"/>
</dbReference>
<evidence type="ECO:0000313" key="3">
    <source>
        <dbReference type="Proteomes" id="UP000045285"/>
    </source>
</evidence>
<dbReference type="Pfam" id="PF11821">
    <property type="entry name" value="ActD"/>
    <property type="match status" value="1"/>
</dbReference>
<accession>A0A090DA18</accession>
<evidence type="ECO:0000313" key="2">
    <source>
        <dbReference type="EMBL" id="CDX11860.1"/>
    </source>
</evidence>
<keyword evidence="1 2" id="KW-0812">Transmembrane</keyword>
<proteinExistence type="predicted"/>
<dbReference type="AlphaFoldDB" id="A0A090DA18"/>